<feature type="domain" description="Nudix hydrolase" evidence="3">
    <location>
        <begin position="55"/>
        <end position="192"/>
    </location>
</feature>
<dbReference type="Pfam" id="PF00293">
    <property type="entry name" value="NUDIX"/>
    <property type="match status" value="1"/>
</dbReference>
<dbReference type="InterPro" id="IPR000086">
    <property type="entry name" value="NUDIX_hydrolase_dom"/>
</dbReference>
<dbReference type="PANTHER" id="PTHR43046:SF16">
    <property type="entry name" value="ADP-RIBOSE PYROPHOSPHATASE YJHB-RELATED"/>
    <property type="match status" value="1"/>
</dbReference>
<organism evidence="4 5">
    <name type="scientific">Gulosibacter bifidus</name>
    <dbReference type="NCBI Taxonomy" id="272239"/>
    <lineage>
        <taxon>Bacteria</taxon>
        <taxon>Bacillati</taxon>
        <taxon>Actinomycetota</taxon>
        <taxon>Actinomycetes</taxon>
        <taxon>Micrococcales</taxon>
        <taxon>Microbacteriaceae</taxon>
        <taxon>Gulosibacter</taxon>
    </lineage>
</organism>
<proteinExistence type="predicted"/>
<evidence type="ECO:0000259" key="3">
    <source>
        <dbReference type="PROSITE" id="PS51462"/>
    </source>
</evidence>
<reference evidence="5" key="1">
    <citation type="journal article" date="2019" name="Int. J. Syst. Evol. Microbiol.">
        <title>The Global Catalogue of Microorganisms (GCM) 10K type strain sequencing project: providing services to taxonomists for standard genome sequencing and annotation.</title>
        <authorList>
            <consortium name="The Broad Institute Genomics Platform"/>
            <consortium name="The Broad Institute Genome Sequencing Center for Infectious Disease"/>
            <person name="Wu L."/>
            <person name="Ma J."/>
        </authorList>
    </citation>
    <scope>NUCLEOTIDE SEQUENCE [LARGE SCALE GENOMIC DNA]</scope>
    <source>
        <strain evidence="5">TISTR 1511</strain>
    </source>
</reference>
<dbReference type="EMBL" id="JBHUNF010000004">
    <property type="protein sequence ID" value="MFD2675023.1"/>
    <property type="molecule type" value="Genomic_DNA"/>
</dbReference>
<name>A0ABW5RJC9_9MICO</name>
<keyword evidence="5" id="KW-1185">Reference proteome</keyword>
<comment type="caution">
    <text evidence="4">The sequence shown here is derived from an EMBL/GenBank/DDBJ whole genome shotgun (WGS) entry which is preliminary data.</text>
</comment>
<dbReference type="CDD" id="cd18879">
    <property type="entry name" value="NUDIX_Hydrolase"/>
    <property type="match status" value="1"/>
</dbReference>
<dbReference type="InterPro" id="IPR015797">
    <property type="entry name" value="NUDIX_hydrolase-like_dom_sf"/>
</dbReference>
<sequence length="210" mass="22417">MPIPEFIVELRKKIGHDPLWLVGCTAVVVRAHADDAARRADAEAACETVGTASDPNAPRVGLGAVDASVWQAGDGSEDVLLVRRADDGLWAPVTGVVDPGEHPAIAAVRETFEEARVEAEIERLAQVHVTDEVTHANGDRAQYTGLVFRCRAIGGSVGVGDDESIDARWWPSDAMPPMRQVHRDAIAAALRREALAELRVGDSVLPVVAP</sequence>
<dbReference type="InterPro" id="IPR020084">
    <property type="entry name" value="NUDIX_hydrolase_CS"/>
</dbReference>
<evidence type="ECO:0000313" key="4">
    <source>
        <dbReference type="EMBL" id="MFD2675023.1"/>
    </source>
</evidence>
<evidence type="ECO:0000313" key="5">
    <source>
        <dbReference type="Proteomes" id="UP001597453"/>
    </source>
</evidence>
<keyword evidence="2" id="KW-0378">Hydrolase</keyword>
<dbReference type="Gene3D" id="3.90.79.10">
    <property type="entry name" value="Nucleoside Triphosphate Pyrophosphohydrolase"/>
    <property type="match status" value="1"/>
</dbReference>
<dbReference type="PROSITE" id="PS51462">
    <property type="entry name" value="NUDIX"/>
    <property type="match status" value="1"/>
</dbReference>
<dbReference type="Proteomes" id="UP001597453">
    <property type="component" value="Unassembled WGS sequence"/>
</dbReference>
<accession>A0ABW5RJC9</accession>
<dbReference type="SUPFAM" id="SSF55811">
    <property type="entry name" value="Nudix"/>
    <property type="match status" value="1"/>
</dbReference>
<evidence type="ECO:0000256" key="2">
    <source>
        <dbReference type="ARBA" id="ARBA00022801"/>
    </source>
</evidence>
<dbReference type="RefSeq" id="WP_083524513.1">
    <property type="nucleotide sequence ID" value="NZ_JBHUNF010000004.1"/>
</dbReference>
<protein>
    <submittedName>
        <fullName evidence="4">NUDIX domain-containing protein</fullName>
    </submittedName>
</protein>
<gene>
    <name evidence="4" type="ORF">ACFSUQ_06920</name>
</gene>
<evidence type="ECO:0000256" key="1">
    <source>
        <dbReference type="ARBA" id="ARBA00001946"/>
    </source>
</evidence>
<dbReference type="PROSITE" id="PS00893">
    <property type="entry name" value="NUDIX_BOX"/>
    <property type="match status" value="1"/>
</dbReference>
<comment type="cofactor">
    <cofactor evidence="1">
        <name>Mg(2+)</name>
        <dbReference type="ChEBI" id="CHEBI:18420"/>
    </cofactor>
</comment>
<dbReference type="PANTHER" id="PTHR43046">
    <property type="entry name" value="GDP-MANNOSE MANNOSYL HYDROLASE"/>
    <property type="match status" value="1"/>
</dbReference>